<comment type="subcellular location">
    <subcellularLocation>
        <location evidence="1">Membrane</location>
        <topology evidence="1">Multi-pass membrane protein</topology>
    </subcellularLocation>
</comment>
<feature type="transmembrane region" description="Helical" evidence="6">
    <location>
        <begin position="66"/>
        <end position="88"/>
    </location>
</feature>
<feature type="transmembrane region" description="Helical" evidence="6">
    <location>
        <begin position="308"/>
        <end position="327"/>
    </location>
</feature>
<evidence type="ECO:0000313" key="8">
    <source>
        <dbReference type="Proteomes" id="UP001363010"/>
    </source>
</evidence>
<evidence type="ECO:0000256" key="1">
    <source>
        <dbReference type="ARBA" id="ARBA00004141"/>
    </source>
</evidence>
<feature type="transmembrane region" description="Helical" evidence="6">
    <location>
        <begin position="377"/>
        <end position="395"/>
    </location>
</feature>
<keyword evidence="3 6" id="KW-0812">Transmembrane</keyword>
<evidence type="ECO:0000313" key="7">
    <source>
        <dbReference type="EMBL" id="MEJ8822509.1"/>
    </source>
</evidence>
<evidence type="ECO:0000256" key="6">
    <source>
        <dbReference type="SAM" id="Phobius"/>
    </source>
</evidence>
<feature type="transmembrane region" description="Helical" evidence="6">
    <location>
        <begin position="281"/>
        <end position="302"/>
    </location>
</feature>
<comment type="caution">
    <text evidence="7">The sequence shown here is derived from an EMBL/GenBank/DDBJ whole genome shotgun (WGS) entry which is preliminary data.</text>
</comment>
<sequence>MEPAVLIIITALSVFGAIIGMQLIVSLGISANTSIIGAMVAMVVARLPMAVARRFRSLDRQNLAQTAISSATFGAANSIMIPIGIPYVMGMPELVMPMLIGVAIAMVVDATMLYRLFGSKIFPATGTWPAGVATAETIWAGDQGGRKAGFLGVGLVAGVAGAWAGIPMSAFGVAFLGNLAALTMFGVGLLVRGYSVPVAGIDIAKAYIPHGLMIGAGLVALVQVVVEIRRSQSATSPVSGIDVPARQATRVLGAGFVAYLVIALLIVLMTGRVSELPIGTLVLFIVYAAVAAYVHELIVGIAAMHSGWFPAFAVALITLTIGILIGFPPFALAMLAGFSAATGPAFADMGYDLKTGFLLRGEGRDMQAELEGRRQQFFAAMVGFVVAAVVVFFFHDGLFARNLVPPIDRVYAASIKAGTSMEIARNLALWAIPGAILQAIGGAKRQLGVLLSTGMLIAAPLAGWAVLAGLLIRWGLARMYGNRFNAEMNTFAGGVIGGDALFGFFGSVSKLGK</sequence>
<keyword evidence="2" id="KW-0813">Transport</keyword>
<dbReference type="RefSeq" id="WP_340363819.1">
    <property type="nucleotide sequence ID" value="NZ_JBBKZV010000005.1"/>
</dbReference>
<feature type="transmembrane region" description="Helical" evidence="6">
    <location>
        <begin position="455"/>
        <end position="476"/>
    </location>
</feature>
<evidence type="ECO:0000256" key="5">
    <source>
        <dbReference type="ARBA" id="ARBA00023136"/>
    </source>
</evidence>
<accession>A0ABU8VXG4</accession>
<gene>
    <name evidence="7" type="ORF">WKW80_10730</name>
</gene>
<feature type="transmembrane region" description="Helical" evidence="6">
    <location>
        <begin position="488"/>
        <end position="508"/>
    </location>
</feature>
<keyword evidence="5 6" id="KW-0472">Membrane</keyword>
<evidence type="ECO:0000256" key="4">
    <source>
        <dbReference type="ARBA" id="ARBA00022989"/>
    </source>
</evidence>
<proteinExistence type="predicted"/>
<dbReference type="InterPro" id="IPR004813">
    <property type="entry name" value="OPT"/>
</dbReference>
<feature type="transmembrane region" description="Helical" evidence="6">
    <location>
        <begin position="206"/>
        <end position="228"/>
    </location>
</feature>
<evidence type="ECO:0000256" key="2">
    <source>
        <dbReference type="ARBA" id="ARBA00022448"/>
    </source>
</evidence>
<reference evidence="7 8" key="1">
    <citation type="submission" date="2024-03" db="EMBL/GenBank/DDBJ databases">
        <title>Novel species of the genus Variovorax.</title>
        <authorList>
            <person name="Liu Q."/>
            <person name="Xin Y.-H."/>
        </authorList>
    </citation>
    <scope>NUCLEOTIDE SEQUENCE [LARGE SCALE GENOMIC DNA]</scope>
    <source>
        <strain evidence="7 8">KACC 18501</strain>
    </source>
</reference>
<keyword evidence="8" id="KW-1185">Reference proteome</keyword>
<feature type="transmembrane region" description="Helical" evidence="6">
    <location>
        <begin position="26"/>
        <end position="45"/>
    </location>
</feature>
<feature type="transmembrane region" description="Helical" evidence="6">
    <location>
        <begin position="172"/>
        <end position="194"/>
    </location>
</feature>
<feature type="transmembrane region" description="Helical" evidence="6">
    <location>
        <begin position="148"/>
        <end position="166"/>
    </location>
</feature>
<dbReference type="Proteomes" id="UP001363010">
    <property type="component" value="Unassembled WGS sequence"/>
</dbReference>
<protein>
    <submittedName>
        <fullName evidence="7">OPT/YSL family transporter</fullName>
    </submittedName>
</protein>
<dbReference type="EMBL" id="JBBKZV010000005">
    <property type="protein sequence ID" value="MEJ8822509.1"/>
    <property type="molecule type" value="Genomic_DNA"/>
</dbReference>
<dbReference type="Pfam" id="PF03169">
    <property type="entry name" value="OPT"/>
    <property type="match status" value="1"/>
</dbReference>
<keyword evidence="4 6" id="KW-1133">Transmembrane helix</keyword>
<feature type="transmembrane region" description="Helical" evidence="6">
    <location>
        <begin position="248"/>
        <end position="269"/>
    </location>
</feature>
<evidence type="ECO:0000256" key="3">
    <source>
        <dbReference type="ARBA" id="ARBA00022692"/>
    </source>
</evidence>
<organism evidence="7 8">
    <name type="scientific">Variovorax humicola</name>
    <dbReference type="NCBI Taxonomy" id="1769758"/>
    <lineage>
        <taxon>Bacteria</taxon>
        <taxon>Pseudomonadati</taxon>
        <taxon>Pseudomonadota</taxon>
        <taxon>Betaproteobacteria</taxon>
        <taxon>Burkholderiales</taxon>
        <taxon>Comamonadaceae</taxon>
        <taxon>Variovorax</taxon>
    </lineage>
</organism>
<feature type="transmembrane region" description="Helical" evidence="6">
    <location>
        <begin position="94"/>
        <end position="114"/>
    </location>
</feature>
<name>A0ABU8VXG4_9BURK</name>